<name>A0A815F8D3_9BILA</name>
<accession>A0A815F8D3</accession>
<keyword evidence="3" id="KW-0344">Guanine-nucleotide releasing factor</keyword>
<dbReference type="InterPro" id="IPR018626">
    <property type="entry name" value="LCHN/Anr2"/>
</dbReference>
<organism evidence="8 11">
    <name type="scientific">Didymodactylos carnosus</name>
    <dbReference type="NCBI Taxonomy" id="1234261"/>
    <lineage>
        <taxon>Eukaryota</taxon>
        <taxon>Metazoa</taxon>
        <taxon>Spiralia</taxon>
        <taxon>Gnathifera</taxon>
        <taxon>Rotifera</taxon>
        <taxon>Eurotatoria</taxon>
        <taxon>Bdelloidea</taxon>
        <taxon>Philodinida</taxon>
        <taxon>Philodinidae</taxon>
        <taxon>Didymodactylos</taxon>
    </lineage>
</organism>
<comment type="caution">
    <text evidence="8">The sequence shown here is derived from an EMBL/GenBank/DDBJ whole genome shotgun (WGS) entry which is preliminary data.</text>
</comment>
<gene>
    <name evidence="8" type="ORF">GPM918_LOCUS29691</name>
    <name evidence="7" type="ORF">OVA965_LOCUS17506</name>
    <name evidence="10" type="ORF">SRO942_LOCUS30281</name>
    <name evidence="9" type="ORF">TMI583_LOCUS17521</name>
</gene>
<dbReference type="InterPro" id="IPR037516">
    <property type="entry name" value="Tripartite_DENN"/>
</dbReference>
<evidence type="ECO:0000313" key="7">
    <source>
        <dbReference type="EMBL" id="CAF1062882.1"/>
    </source>
</evidence>
<feature type="domain" description="UDENN" evidence="6">
    <location>
        <begin position="67"/>
        <end position="412"/>
    </location>
</feature>
<evidence type="ECO:0000313" key="10">
    <source>
        <dbReference type="EMBL" id="CAF4175196.1"/>
    </source>
</evidence>
<protein>
    <recommendedName>
        <fullName evidence="2">DENN domain-containing protein 11</fullName>
    </recommendedName>
    <alternativeName>
        <fullName evidence="4">Protein LCHN</fullName>
    </alternativeName>
</protein>
<dbReference type="EMBL" id="CAJNOQ010013635">
    <property type="protein sequence ID" value="CAF1325677.1"/>
    <property type="molecule type" value="Genomic_DNA"/>
</dbReference>
<evidence type="ECO:0000256" key="1">
    <source>
        <dbReference type="ARBA" id="ARBA00007629"/>
    </source>
</evidence>
<dbReference type="Pfam" id="PF09804">
    <property type="entry name" value="DENND11"/>
    <property type="match status" value="1"/>
</dbReference>
<evidence type="ECO:0000313" key="9">
    <source>
        <dbReference type="EMBL" id="CAF3828300.1"/>
    </source>
</evidence>
<sequence>MASAFGSADDDVPLLRENSDDDVENISDKDKDYQGRFKLTLISNVNKHGSLLSDNSPTINYPADSLFAIFIVGFDVGHGNIIEWQMPEIFPLKDVEFKALPSGSHNLIQDCVYFRHKSLYGLSCIENIRDSTETNERGMRIKSVGILSNSYIGNQYHLNFLQTQVSHHVHHPGNYEALLEFFHDKQSSINGLQEPDLTSLYFTQPEGDFVSFVEEFGPKIFPLWRIILLNKRILFYSSKELSTLCYKVYFSCLLSYCLFDFCLNDQKMKTLFYVNVKDTEILKNEHQYIACTTEKVLQNKINLFDVFIDVDSNNLFYIHNNNLTNIVKVTSSDQEKYKDLFAERLRYFIDFSSKLFGMLSNLSKSYSKQVTRKDIHSIGLRAKDDKLFLLEVIETYGFNLVIVVNNPCCPFI</sequence>
<dbReference type="PROSITE" id="PS50211">
    <property type="entry name" value="DENN"/>
    <property type="match status" value="1"/>
</dbReference>
<evidence type="ECO:0000313" key="8">
    <source>
        <dbReference type="EMBL" id="CAF1325677.1"/>
    </source>
</evidence>
<dbReference type="GO" id="GO:0005737">
    <property type="term" value="C:cytoplasm"/>
    <property type="evidence" value="ECO:0007669"/>
    <property type="project" value="TreeGrafter"/>
</dbReference>
<dbReference type="AlphaFoldDB" id="A0A815F8D3"/>
<dbReference type="Proteomes" id="UP000677228">
    <property type="component" value="Unassembled WGS sequence"/>
</dbReference>
<evidence type="ECO:0000313" key="11">
    <source>
        <dbReference type="Proteomes" id="UP000663829"/>
    </source>
</evidence>
<evidence type="ECO:0000256" key="5">
    <source>
        <dbReference type="SAM" id="MobiDB-lite"/>
    </source>
</evidence>
<proteinExistence type="inferred from homology"/>
<dbReference type="Proteomes" id="UP000682733">
    <property type="component" value="Unassembled WGS sequence"/>
</dbReference>
<dbReference type="Proteomes" id="UP000681722">
    <property type="component" value="Unassembled WGS sequence"/>
</dbReference>
<evidence type="ECO:0000259" key="6">
    <source>
        <dbReference type="PROSITE" id="PS50211"/>
    </source>
</evidence>
<dbReference type="EMBL" id="CAJNOK010008410">
    <property type="protein sequence ID" value="CAF1062882.1"/>
    <property type="molecule type" value="Genomic_DNA"/>
</dbReference>
<dbReference type="PANTHER" id="PTHR31017:SF2">
    <property type="entry name" value="DENN DOMAIN-CONTAINING PROTEIN 11"/>
    <property type="match status" value="1"/>
</dbReference>
<evidence type="ECO:0000256" key="3">
    <source>
        <dbReference type="ARBA" id="ARBA00022658"/>
    </source>
</evidence>
<dbReference type="OrthoDB" id="2152680at2759"/>
<evidence type="ECO:0000256" key="4">
    <source>
        <dbReference type="ARBA" id="ARBA00033400"/>
    </source>
</evidence>
<feature type="region of interest" description="Disordered" evidence="5">
    <location>
        <begin position="1"/>
        <end position="28"/>
    </location>
</feature>
<dbReference type="EMBL" id="CAJOBA010008428">
    <property type="protein sequence ID" value="CAF3828300.1"/>
    <property type="molecule type" value="Genomic_DNA"/>
</dbReference>
<reference evidence="8" key="1">
    <citation type="submission" date="2021-02" db="EMBL/GenBank/DDBJ databases">
        <authorList>
            <person name="Nowell W R."/>
        </authorList>
    </citation>
    <scope>NUCLEOTIDE SEQUENCE</scope>
</reference>
<keyword evidence="11" id="KW-1185">Reference proteome</keyword>
<evidence type="ECO:0000256" key="2">
    <source>
        <dbReference type="ARBA" id="ARBA00015743"/>
    </source>
</evidence>
<comment type="similarity">
    <text evidence="1">Belongs to the DENND11 family.</text>
</comment>
<dbReference type="GO" id="GO:0005085">
    <property type="term" value="F:guanyl-nucleotide exchange factor activity"/>
    <property type="evidence" value="ECO:0007669"/>
    <property type="project" value="UniProtKB-KW"/>
</dbReference>
<dbReference type="InterPro" id="IPR051731">
    <property type="entry name" value="DENND11/AVL9_GEFs"/>
</dbReference>
<dbReference type="Proteomes" id="UP000663829">
    <property type="component" value="Unassembled WGS sequence"/>
</dbReference>
<dbReference type="EMBL" id="CAJOBC010050205">
    <property type="protein sequence ID" value="CAF4175196.1"/>
    <property type="molecule type" value="Genomic_DNA"/>
</dbReference>
<dbReference type="PANTHER" id="PTHR31017">
    <property type="entry name" value="LATE SECRETORY PATHWAY PROTEIN AVL9-RELATED"/>
    <property type="match status" value="1"/>
</dbReference>